<keyword evidence="3" id="KW-1185">Reference proteome</keyword>
<evidence type="ECO:0000313" key="3">
    <source>
        <dbReference type="Proteomes" id="UP000623795"/>
    </source>
</evidence>
<reference evidence="2 3" key="1">
    <citation type="submission" date="2019-12" db="EMBL/GenBank/DDBJ databases">
        <title>Comparative genomics gives insights into the taxonomy of the Azoarcus-Aromatoleum group and reveals separate origins of nif in the plant-associated Azoarcus and non-plant-associated Aromatoleum sub-groups.</title>
        <authorList>
            <person name="Lafos M."/>
            <person name="Maluk M."/>
            <person name="Batista M."/>
            <person name="Junghare M."/>
            <person name="Carmona M."/>
            <person name="Faoro H."/>
            <person name="Cruz L.M."/>
            <person name="Battistoni F."/>
            <person name="De Souza E."/>
            <person name="Pedrosa F."/>
            <person name="Chen W.-M."/>
            <person name="Poole P.S."/>
            <person name="Dixon R.A."/>
            <person name="James E.K."/>
        </authorList>
    </citation>
    <scope>NUCLEOTIDE SEQUENCE [LARGE SCALE GENOMIC DNA]</scope>
    <source>
        <strain evidence="2 3">Td21</strain>
    </source>
</reference>
<dbReference type="Proteomes" id="UP000623795">
    <property type="component" value="Unassembled WGS sequence"/>
</dbReference>
<name>A0ABX1Q2R3_9RHOO</name>
<dbReference type="CDD" id="cd05271">
    <property type="entry name" value="NDUFA9_like_SDR_a"/>
    <property type="match status" value="1"/>
</dbReference>
<dbReference type="Pfam" id="PF01370">
    <property type="entry name" value="Epimerase"/>
    <property type="match status" value="1"/>
</dbReference>
<feature type="domain" description="NAD-dependent epimerase/dehydratase" evidence="1">
    <location>
        <begin position="6"/>
        <end position="210"/>
    </location>
</feature>
<dbReference type="SUPFAM" id="SSF51735">
    <property type="entry name" value="NAD(P)-binding Rossmann-fold domains"/>
    <property type="match status" value="1"/>
</dbReference>
<organism evidence="2 3">
    <name type="scientific">Aromatoleum toluvorans</name>
    <dbReference type="NCBI Taxonomy" id="92002"/>
    <lineage>
        <taxon>Bacteria</taxon>
        <taxon>Pseudomonadati</taxon>
        <taxon>Pseudomonadota</taxon>
        <taxon>Betaproteobacteria</taxon>
        <taxon>Rhodocyclales</taxon>
        <taxon>Rhodocyclaceae</taxon>
        <taxon>Aromatoleum</taxon>
    </lineage>
</organism>
<proteinExistence type="predicted"/>
<evidence type="ECO:0000313" key="2">
    <source>
        <dbReference type="EMBL" id="NMG44795.1"/>
    </source>
</evidence>
<protein>
    <submittedName>
        <fullName evidence="2">NAD-dependent epimerase/dehydratase family protein</fullName>
    </submittedName>
</protein>
<evidence type="ECO:0000259" key="1">
    <source>
        <dbReference type="Pfam" id="PF01370"/>
    </source>
</evidence>
<comment type="caution">
    <text evidence="2">The sequence shown here is derived from an EMBL/GenBank/DDBJ whole genome shotgun (WGS) entry which is preliminary data.</text>
</comment>
<gene>
    <name evidence="2" type="ORF">GPA22_13785</name>
</gene>
<dbReference type="Gene3D" id="3.40.50.720">
    <property type="entry name" value="NAD(P)-binding Rossmann-like Domain"/>
    <property type="match status" value="1"/>
</dbReference>
<dbReference type="PANTHER" id="PTHR12126">
    <property type="entry name" value="NADH-UBIQUINONE OXIDOREDUCTASE 39 KDA SUBUNIT-RELATED"/>
    <property type="match status" value="1"/>
</dbReference>
<dbReference type="InterPro" id="IPR036291">
    <property type="entry name" value="NAD(P)-bd_dom_sf"/>
</dbReference>
<dbReference type="RefSeq" id="WP_169256650.1">
    <property type="nucleotide sequence ID" value="NZ_WTVN01000020.1"/>
</dbReference>
<dbReference type="InterPro" id="IPR001509">
    <property type="entry name" value="Epimerase_deHydtase"/>
</dbReference>
<accession>A0ABX1Q2R3</accession>
<dbReference type="PANTHER" id="PTHR12126:SF11">
    <property type="entry name" value="NADH DEHYDROGENASE [UBIQUINONE] 1 ALPHA SUBCOMPLEX SUBUNIT 9, MITOCHONDRIAL"/>
    <property type="match status" value="1"/>
</dbReference>
<dbReference type="EMBL" id="WTVN01000020">
    <property type="protein sequence ID" value="NMG44795.1"/>
    <property type="molecule type" value="Genomic_DNA"/>
</dbReference>
<dbReference type="InterPro" id="IPR051207">
    <property type="entry name" value="ComplexI_NDUFA9_subunit"/>
</dbReference>
<sequence length="322" mass="35193">MKMERVVLVGGSGFVGRVIANRLSRENIGVLVPTRRYIHAGELLLIPTVEVVEADVHDPATLSRLFTGADAVVNLVGILHSRPGNPWGPDFARAHVELPRRIVAACQAAGVARLVHVSALGASANGPSEYQRSKAAGEEAIHATGDAPAWTILRPSVIFGREDSFLNMFVRLAQRFPVLPLAGADARFQPVHVGDVAEVVWRCLTEPSAPRQTFELAGPGIYTLRELVEYVTELSGQPRPVIGLPEWLAMLQARLMELAPRPLMSRDNVRSMRVDNVASGAPLPFGMTPAGLEALAPTWIGDRHQRARYYPMRSRARRPRHG</sequence>